<reference evidence="3 4" key="1">
    <citation type="submission" date="2021-06" db="EMBL/GenBank/DDBJ databases">
        <title>A haploid diamondback moth (Plutella xylostella L.) genome assembly resolves 31 chromosomes and identifies a diamide resistance mutation.</title>
        <authorList>
            <person name="Ward C.M."/>
            <person name="Perry K.D."/>
            <person name="Baker G."/>
            <person name="Powis K."/>
            <person name="Heckel D.G."/>
            <person name="Baxter S.W."/>
        </authorList>
    </citation>
    <scope>NUCLEOTIDE SEQUENCE [LARGE SCALE GENOMIC DNA]</scope>
    <source>
        <strain evidence="3 4">LV</strain>
        <tissue evidence="3">Single pupa</tissue>
    </source>
</reference>
<dbReference type="Gene3D" id="2.60.120.200">
    <property type="match status" value="1"/>
</dbReference>
<feature type="domain" description="Laminin G" evidence="2">
    <location>
        <begin position="25"/>
        <end position="193"/>
    </location>
</feature>
<evidence type="ECO:0000259" key="2">
    <source>
        <dbReference type="PROSITE" id="PS50025"/>
    </source>
</evidence>
<evidence type="ECO:0000256" key="1">
    <source>
        <dbReference type="PROSITE-ProRule" id="PRU00122"/>
    </source>
</evidence>
<keyword evidence="4" id="KW-1185">Reference proteome</keyword>
<proteinExistence type="predicted"/>
<protein>
    <recommendedName>
        <fullName evidence="2">Laminin G domain-containing protein</fullName>
    </recommendedName>
</protein>
<comment type="caution">
    <text evidence="1">Lacks conserved residue(s) required for the propagation of feature annotation.</text>
</comment>
<dbReference type="EMBL" id="JAHIBW010000005">
    <property type="protein sequence ID" value="KAG7310629.1"/>
    <property type="molecule type" value="Genomic_DNA"/>
</dbReference>
<organism evidence="3 4">
    <name type="scientific">Plutella xylostella</name>
    <name type="common">Diamondback moth</name>
    <name type="synonym">Plutella maculipennis</name>
    <dbReference type="NCBI Taxonomy" id="51655"/>
    <lineage>
        <taxon>Eukaryota</taxon>
        <taxon>Metazoa</taxon>
        <taxon>Ecdysozoa</taxon>
        <taxon>Arthropoda</taxon>
        <taxon>Hexapoda</taxon>
        <taxon>Insecta</taxon>
        <taxon>Pterygota</taxon>
        <taxon>Neoptera</taxon>
        <taxon>Endopterygota</taxon>
        <taxon>Lepidoptera</taxon>
        <taxon>Glossata</taxon>
        <taxon>Ditrysia</taxon>
        <taxon>Yponomeutoidea</taxon>
        <taxon>Plutellidae</taxon>
        <taxon>Plutella</taxon>
    </lineage>
</organism>
<dbReference type="InterPro" id="IPR001791">
    <property type="entry name" value="Laminin_G"/>
</dbReference>
<dbReference type="SMART" id="SM00282">
    <property type="entry name" value="LamG"/>
    <property type="match status" value="1"/>
</dbReference>
<evidence type="ECO:0000313" key="4">
    <source>
        <dbReference type="Proteomes" id="UP000823941"/>
    </source>
</evidence>
<dbReference type="Proteomes" id="UP000823941">
    <property type="component" value="Chromosome 5"/>
</dbReference>
<dbReference type="CDD" id="cd00110">
    <property type="entry name" value="LamG"/>
    <property type="match status" value="1"/>
</dbReference>
<dbReference type="PROSITE" id="PS50025">
    <property type="entry name" value="LAM_G_DOMAIN"/>
    <property type="match status" value="1"/>
</dbReference>
<dbReference type="InterPro" id="IPR013320">
    <property type="entry name" value="ConA-like_dom_sf"/>
</dbReference>
<dbReference type="Pfam" id="PF02210">
    <property type="entry name" value="Laminin_G_2"/>
    <property type="match status" value="1"/>
</dbReference>
<accession>A0ABQ7R002</accession>
<comment type="caution">
    <text evidence="3">The sequence shown here is derived from an EMBL/GenBank/DDBJ whole genome shotgun (WGS) entry which is preliminary data.</text>
</comment>
<gene>
    <name evidence="3" type="ORF">JYU34_003425</name>
</gene>
<evidence type="ECO:0000313" key="3">
    <source>
        <dbReference type="EMBL" id="KAG7310629.1"/>
    </source>
</evidence>
<name>A0ABQ7R002_PLUXY</name>
<sequence length="204" mass="22516">MVDESDYSSWEDYLDEKDEDNEMYRVPLFDGRAGMVARARLPAKHFDIFAEVSTVCGEGAVLSASGPRDYLWFGLIDDNIVLRWDAGSGPLDLRAGKVRTDGRTRISIRRYRKDAVLKLESSTLTGSSPGRMSSLDLDPFIYVGHPPDNATRWNGTGSLSGFVGCVHRLRVSGRDVIPPSRGLPLTAHGLRPCTPHNLARLVCP</sequence>
<dbReference type="SUPFAM" id="SSF49899">
    <property type="entry name" value="Concanavalin A-like lectins/glucanases"/>
    <property type="match status" value="1"/>
</dbReference>